<dbReference type="InterPro" id="IPR002739">
    <property type="entry name" value="PAB1135-like"/>
</dbReference>
<name>A0A075HHA1_9EURY</name>
<proteinExistence type="predicted"/>
<accession>A0A075HHA1</accession>
<evidence type="ECO:0000313" key="1">
    <source>
        <dbReference type="EMBL" id="AIF13822.1"/>
    </source>
</evidence>
<dbReference type="Gene3D" id="3.30.1440.10">
    <property type="match status" value="1"/>
</dbReference>
<dbReference type="EMBL" id="KF900985">
    <property type="protein sequence ID" value="AIF13822.1"/>
    <property type="molecule type" value="Genomic_DNA"/>
</dbReference>
<reference evidence="1" key="1">
    <citation type="journal article" date="2014" name="Genome Biol. Evol.">
        <title>Pangenome evidence for extensive interdomain horizontal transfer affecting lineage core and shell genes in uncultured planktonic thaumarchaeota and euryarchaeota.</title>
        <authorList>
            <person name="Deschamps P."/>
            <person name="Zivanovic Y."/>
            <person name="Moreira D."/>
            <person name="Rodriguez-Valera F."/>
            <person name="Lopez-Garcia P."/>
        </authorList>
    </citation>
    <scope>NUCLEOTIDE SEQUENCE</scope>
</reference>
<dbReference type="AlphaFoldDB" id="A0A075HHA1"/>
<evidence type="ECO:0008006" key="2">
    <source>
        <dbReference type="Google" id="ProtNLM"/>
    </source>
</evidence>
<sequence>MGGRVINGQSRTLVMAGLPVHSVNWTVLASGVAHIERISAALAWLSGAPEQVTVEKTRSFHGSPMHFVSVRLDKRGLARAGVTRLGADLLTELQEELAERIDEDNVLHVRLDLSSLVSGRIASSASGAADDVVKGRIKLEVYPGSTHVEVADSLLQAAAVKASEQGMPPEPE</sequence>
<organism evidence="1">
    <name type="scientific">uncultured marine group II/III euryarchaeote KM3_64_C08</name>
    <dbReference type="NCBI Taxonomy" id="1456479"/>
    <lineage>
        <taxon>Archaea</taxon>
        <taxon>Methanobacteriati</taxon>
        <taxon>Methanobacteriota</taxon>
        <taxon>environmental samples</taxon>
    </lineage>
</organism>
<protein>
    <recommendedName>
        <fullName evidence="2">Exosome subunit</fullName>
    </recommendedName>
</protein>
<dbReference type="InterPro" id="IPR022803">
    <property type="entry name" value="Ribosomal_uL5_dom_sf"/>
</dbReference>
<dbReference type="Pfam" id="PF01877">
    <property type="entry name" value="RNA_binding"/>
    <property type="match status" value="1"/>
</dbReference>
<dbReference type="SUPFAM" id="SSF55282">
    <property type="entry name" value="RL5-like"/>
    <property type="match status" value="1"/>
</dbReference>